<protein>
    <submittedName>
        <fullName evidence="2">Uncharacterized protein</fullName>
    </submittedName>
</protein>
<reference evidence="2 3" key="1">
    <citation type="journal article" date="2024" name="Commun. Biol.">
        <title>Comparative genomic analysis of thermophilic fungi reveals convergent evolutionary adaptations and gene losses.</title>
        <authorList>
            <person name="Steindorff A.S."/>
            <person name="Aguilar-Pontes M.V."/>
            <person name="Robinson A.J."/>
            <person name="Andreopoulos B."/>
            <person name="LaButti K."/>
            <person name="Kuo A."/>
            <person name="Mondo S."/>
            <person name="Riley R."/>
            <person name="Otillar R."/>
            <person name="Haridas S."/>
            <person name="Lipzen A."/>
            <person name="Grimwood J."/>
            <person name="Schmutz J."/>
            <person name="Clum A."/>
            <person name="Reid I.D."/>
            <person name="Moisan M.C."/>
            <person name="Butler G."/>
            <person name="Nguyen T.T.M."/>
            <person name="Dewar K."/>
            <person name="Conant G."/>
            <person name="Drula E."/>
            <person name="Henrissat B."/>
            <person name="Hansel C."/>
            <person name="Singer S."/>
            <person name="Hutchinson M.I."/>
            <person name="de Vries R.P."/>
            <person name="Natvig D.O."/>
            <person name="Powell A.J."/>
            <person name="Tsang A."/>
            <person name="Grigoriev I.V."/>
        </authorList>
    </citation>
    <scope>NUCLEOTIDE SEQUENCE [LARGE SCALE GENOMIC DNA]</scope>
    <source>
        <strain evidence="2 3">CBS 494.80</strain>
    </source>
</reference>
<organism evidence="2 3">
    <name type="scientific">Oculimacula yallundae</name>
    <dbReference type="NCBI Taxonomy" id="86028"/>
    <lineage>
        <taxon>Eukaryota</taxon>
        <taxon>Fungi</taxon>
        <taxon>Dikarya</taxon>
        <taxon>Ascomycota</taxon>
        <taxon>Pezizomycotina</taxon>
        <taxon>Leotiomycetes</taxon>
        <taxon>Helotiales</taxon>
        <taxon>Ploettnerulaceae</taxon>
        <taxon>Oculimacula</taxon>
    </lineage>
</organism>
<sequence length="140" mass="16021">MISLQRRRIQHLPQPPSSSINHFCWSNSCSHNIGVAIAEPRRPPNSGYTLPEDDDGMPPPRLFQRCRSEQEGEEGWRDGGTGSPTSSTFLQEVAKMSQLDQAQRLEGLHRTVEKSHFIKRLDYDESRSRHRHHLDNPPQG</sequence>
<comment type="caution">
    <text evidence="2">The sequence shown here is derived from an EMBL/GenBank/DDBJ whole genome shotgun (WGS) entry which is preliminary data.</text>
</comment>
<feature type="region of interest" description="Disordered" evidence="1">
    <location>
        <begin position="121"/>
        <end position="140"/>
    </location>
</feature>
<dbReference type="EMBL" id="JAZHXI010000009">
    <property type="protein sequence ID" value="KAL2067786.1"/>
    <property type="molecule type" value="Genomic_DNA"/>
</dbReference>
<feature type="region of interest" description="Disordered" evidence="1">
    <location>
        <begin position="38"/>
        <end position="62"/>
    </location>
</feature>
<feature type="non-terminal residue" evidence="2">
    <location>
        <position position="140"/>
    </location>
</feature>
<evidence type="ECO:0000256" key="1">
    <source>
        <dbReference type="SAM" id="MobiDB-lite"/>
    </source>
</evidence>
<gene>
    <name evidence="2" type="ORF">VTL71DRAFT_15882</name>
</gene>
<dbReference type="Proteomes" id="UP001595075">
    <property type="component" value="Unassembled WGS sequence"/>
</dbReference>
<proteinExistence type="predicted"/>
<feature type="compositionally biased region" description="Basic and acidic residues" evidence="1">
    <location>
        <begin position="68"/>
        <end position="77"/>
    </location>
</feature>
<keyword evidence="3" id="KW-1185">Reference proteome</keyword>
<feature type="region of interest" description="Disordered" evidence="1">
    <location>
        <begin position="68"/>
        <end position="87"/>
    </location>
</feature>
<evidence type="ECO:0000313" key="3">
    <source>
        <dbReference type="Proteomes" id="UP001595075"/>
    </source>
</evidence>
<accession>A0ABR4CEZ9</accession>
<evidence type="ECO:0000313" key="2">
    <source>
        <dbReference type="EMBL" id="KAL2067786.1"/>
    </source>
</evidence>
<name>A0ABR4CEZ9_9HELO</name>